<feature type="coiled-coil region" evidence="1">
    <location>
        <begin position="135"/>
        <end position="233"/>
    </location>
</feature>
<accession>A0ABX8B9U1</accession>
<dbReference type="Gene3D" id="1.10.287.2610">
    <property type="match status" value="1"/>
</dbReference>
<protein>
    <submittedName>
        <fullName evidence="2">Uncharacterized protein</fullName>
    </submittedName>
</protein>
<evidence type="ECO:0000256" key="1">
    <source>
        <dbReference type="SAM" id="Coils"/>
    </source>
</evidence>
<reference evidence="2 3" key="1">
    <citation type="submission" date="2021-03" db="EMBL/GenBank/DDBJ databases">
        <title>Genomic and phenotypic characterization of Chloracidobacterium isolates provides evidence for multiple species.</title>
        <authorList>
            <person name="Saini M.K."/>
            <person name="Costas A.M.G."/>
            <person name="Tank M."/>
            <person name="Bryant D.A."/>
        </authorList>
    </citation>
    <scope>NUCLEOTIDE SEQUENCE [LARGE SCALE GENOMIC DNA]</scope>
    <source>
        <strain evidence="2 3">BV2-C</strain>
    </source>
</reference>
<evidence type="ECO:0000313" key="2">
    <source>
        <dbReference type="EMBL" id="QUW03698.1"/>
    </source>
</evidence>
<feature type="coiled-coil region" evidence="1">
    <location>
        <begin position="47"/>
        <end position="74"/>
    </location>
</feature>
<keyword evidence="1" id="KW-0175">Coiled coil</keyword>
<proteinExistence type="predicted"/>
<sequence length="251" mass="28709">MSLSDISTPPPSTDERLSTESLPALTRLLYRWGVRIINRTLARFPLLQHGIERLEEAETTIRRLRRERDEALGYLRERNQELAHYDTAARNLFSAIGETTREIEDIRQAMAAHHSHVAEHIHQLETHILRLQQSLREAAWDMQDVQSDLDSLENAVRSHHRQLNRRVEVTDLALLSMIDASREVESELDALSEQVLRQNKAFSRVYGEVGTENERLSQELNTIVAEVAQANEVTTAHIRSLEAELAALRGS</sequence>
<evidence type="ECO:0000313" key="3">
    <source>
        <dbReference type="Proteomes" id="UP000676506"/>
    </source>
</evidence>
<dbReference type="RefSeq" id="WP_211429588.1">
    <property type="nucleotide sequence ID" value="NZ_CP072648.1"/>
</dbReference>
<name>A0ABX8B9U1_9BACT</name>
<keyword evidence="3" id="KW-1185">Reference proteome</keyword>
<dbReference type="Proteomes" id="UP000676506">
    <property type="component" value="Chromosome 1"/>
</dbReference>
<dbReference type="EMBL" id="CP072648">
    <property type="protein sequence ID" value="QUW03698.1"/>
    <property type="molecule type" value="Genomic_DNA"/>
</dbReference>
<organism evidence="2 3">
    <name type="scientific">Chloracidobacterium validum</name>
    <dbReference type="NCBI Taxonomy" id="2821543"/>
    <lineage>
        <taxon>Bacteria</taxon>
        <taxon>Pseudomonadati</taxon>
        <taxon>Acidobacteriota</taxon>
        <taxon>Terriglobia</taxon>
        <taxon>Terriglobales</taxon>
        <taxon>Acidobacteriaceae</taxon>
        <taxon>Chloracidobacterium</taxon>
    </lineage>
</organism>
<gene>
    <name evidence="2" type="ORF">J8C06_04495</name>
</gene>